<feature type="domain" description="C2H2-type" evidence="3">
    <location>
        <begin position="973"/>
        <end position="1003"/>
    </location>
</feature>
<reference evidence="4" key="1">
    <citation type="journal article" date="2020" name="Stud. Mycol.">
        <title>101 Dothideomycetes genomes: a test case for predicting lifestyles and emergence of pathogens.</title>
        <authorList>
            <person name="Haridas S."/>
            <person name="Albert R."/>
            <person name="Binder M."/>
            <person name="Bloem J."/>
            <person name="Labutti K."/>
            <person name="Salamov A."/>
            <person name="Andreopoulos B."/>
            <person name="Baker S."/>
            <person name="Barry K."/>
            <person name="Bills G."/>
            <person name="Bluhm B."/>
            <person name="Cannon C."/>
            <person name="Castanera R."/>
            <person name="Culley D."/>
            <person name="Daum C."/>
            <person name="Ezra D."/>
            <person name="Gonzalez J."/>
            <person name="Henrissat B."/>
            <person name="Kuo A."/>
            <person name="Liang C."/>
            <person name="Lipzen A."/>
            <person name="Lutzoni F."/>
            <person name="Magnuson J."/>
            <person name="Mondo S."/>
            <person name="Nolan M."/>
            <person name="Ohm R."/>
            <person name="Pangilinan J."/>
            <person name="Park H.-J."/>
            <person name="Ramirez L."/>
            <person name="Alfaro M."/>
            <person name="Sun H."/>
            <person name="Tritt A."/>
            <person name="Yoshinaga Y."/>
            <person name="Zwiers L.-H."/>
            <person name="Turgeon B."/>
            <person name="Goodwin S."/>
            <person name="Spatafora J."/>
            <person name="Crous P."/>
            <person name="Grigoriev I."/>
        </authorList>
    </citation>
    <scope>NUCLEOTIDE SEQUENCE</scope>
    <source>
        <strain evidence="4">CBS 122367</strain>
    </source>
</reference>
<gene>
    <name evidence="4" type="ORF">K458DRAFT_483175</name>
</gene>
<evidence type="ECO:0000259" key="3">
    <source>
        <dbReference type="PROSITE" id="PS50157"/>
    </source>
</evidence>
<sequence>MASNNYNPYNYPYQQSSAQQYSAYQTAPASSNVSQSSRQHQPGTTQSADYMSYQAQSYGGQSSGYGGQGNSWGGSSYGANRETTSRAAEVLRNISNTNYTPNSTTAVSQPGFTATNAATTSRYPTNTYTQQTQQPSQTQASYQAQARPRSVNANRAQGSSSNRGLTSPAMAAGYPSQPAPTFNQQVQRAASPAQYTQNTSTPASAARNAALTAATQYNDYNRRQLPNPTTAVSASYNYGDALPTTPAAQPTANNVSETFSQSAITVDPMAVYDPWPEYQRKQEALRAQKAIEDAARAEDERIAEEARKEEERKEEEQKRKEEEERVRLAQTNPSKQKGRKPQQPTSMDTASAGAAQDAPVEMEEEIRALMAKMREFNSKDPALLARIWEEERRAKAPKSPTVQSNPTPQAAQSSAPPATVQRKKAASNETPVSAAPKPATPTVTAAAVRAPIAPTTTSRSVGNTIWPPEKKAQLSAAAATYLNAQNPTRPLEASDFLRMLDGNPSYIELCEELESMGLKLDRAAFAKDLLSAAPDINSASRVRAAQGQTAGAVNGAVAQRAQVAPPAVMRRDIGTPATPATGPASAAPTPLPLTRPSYLPFPDEHASSSISMAEMVPIKPELKLPANKEEAARKRNFDDLIDLTQLPEDEDFEPPLKKVNTGPMYSFASPAPAVHDVMDIDDDSVANFPIPARGTPQPIPVSRPPPVDELRYTTIVEPLDRKKALRRNNYNIKTIARDVLLACGRHPDERQLNQHLDFLKTSLPQITHDADLSTLRWDLIDPGRPPPGYFKDGVQGLAEDADDEDDSDNERQSPRRQSMQGLGEGTVQPKAQALPEAINPFKQKRRGRPPRHSLPANSTTPTTPNRPNPPKMSASAPRPAGVGYSAFRSATEYDAEGKPLPKKKGRPVGWRKNIHGSAAAQLRSGANGHTGPLRFVPAQPSSLRNVRTGGHEPIRIDSRSPSLPNKAPRFQSYKCKWHNCKAELHNLETLKKHTYKVHRKEDASGALECLWADCATEVASHDMMTNMRIERLQPMTFYSEMDWQDHLDHTHFDPLSWQLGDGPASGLSDANDSEAYLSDAQGRRVTPRVTARAEYLDDESSDVRVGSAPFQPSSAPRGRGRPSKDRLEREARDAQNRLISHKKRIGGPGMDRGGATLANEKRRKGFSDYDETEEELVDAEG</sequence>
<feature type="region of interest" description="Disordered" evidence="2">
    <location>
        <begin position="388"/>
        <end position="466"/>
    </location>
</feature>
<feature type="region of interest" description="Disordered" evidence="2">
    <location>
        <begin position="1"/>
        <end position="71"/>
    </location>
</feature>
<dbReference type="AlphaFoldDB" id="A0A6G1JLQ7"/>
<dbReference type="OrthoDB" id="5424797at2759"/>
<dbReference type="InterPro" id="IPR013087">
    <property type="entry name" value="Znf_C2H2_type"/>
</dbReference>
<feature type="compositionally biased region" description="Polar residues" evidence="2">
    <location>
        <begin position="179"/>
        <end position="197"/>
    </location>
</feature>
<evidence type="ECO:0000313" key="4">
    <source>
        <dbReference type="EMBL" id="KAF2691083.1"/>
    </source>
</evidence>
<feature type="region of interest" description="Disordered" evidence="2">
    <location>
        <begin position="94"/>
        <end position="205"/>
    </location>
</feature>
<feature type="compositionally biased region" description="Basic and acidic residues" evidence="2">
    <location>
        <begin position="1122"/>
        <end position="1135"/>
    </location>
</feature>
<proteinExistence type="predicted"/>
<feature type="region of interest" description="Disordered" evidence="2">
    <location>
        <begin position="1063"/>
        <end position="1181"/>
    </location>
</feature>
<dbReference type="PANTHER" id="PTHR48125">
    <property type="entry name" value="LP07818P1"/>
    <property type="match status" value="1"/>
</dbReference>
<feature type="region of interest" description="Disordered" evidence="2">
    <location>
        <begin position="783"/>
        <end position="882"/>
    </location>
</feature>
<dbReference type="PANTHER" id="PTHR48125:SF12">
    <property type="entry name" value="AT HOOK TRANSCRIPTION FACTOR FAMILY-RELATED"/>
    <property type="match status" value="1"/>
</dbReference>
<keyword evidence="5" id="KW-1185">Reference proteome</keyword>
<feature type="compositionally biased region" description="Basic and acidic residues" evidence="2">
    <location>
        <begin position="296"/>
        <end position="327"/>
    </location>
</feature>
<feature type="region of interest" description="Disordered" evidence="2">
    <location>
        <begin position="296"/>
        <end position="363"/>
    </location>
</feature>
<feature type="compositionally biased region" description="Acidic residues" evidence="2">
    <location>
        <begin position="799"/>
        <end position="808"/>
    </location>
</feature>
<feature type="compositionally biased region" description="Low complexity" evidence="2">
    <location>
        <begin position="406"/>
        <end position="419"/>
    </location>
</feature>
<dbReference type="Proteomes" id="UP000799291">
    <property type="component" value="Unassembled WGS sequence"/>
</dbReference>
<organism evidence="4 5">
    <name type="scientific">Lentithecium fluviatile CBS 122367</name>
    <dbReference type="NCBI Taxonomy" id="1168545"/>
    <lineage>
        <taxon>Eukaryota</taxon>
        <taxon>Fungi</taxon>
        <taxon>Dikarya</taxon>
        <taxon>Ascomycota</taxon>
        <taxon>Pezizomycotina</taxon>
        <taxon>Dothideomycetes</taxon>
        <taxon>Pleosporomycetidae</taxon>
        <taxon>Pleosporales</taxon>
        <taxon>Massarineae</taxon>
        <taxon>Lentitheciaceae</taxon>
        <taxon>Lentithecium</taxon>
    </lineage>
</organism>
<keyword evidence="1" id="KW-0862">Zinc</keyword>
<keyword evidence="1" id="KW-0863">Zinc-finger</keyword>
<dbReference type="PROSITE" id="PS00028">
    <property type="entry name" value="ZINC_FINGER_C2H2_1"/>
    <property type="match status" value="1"/>
</dbReference>
<evidence type="ECO:0000313" key="5">
    <source>
        <dbReference type="Proteomes" id="UP000799291"/>
    </source>
</evidence>
<feature type="compositionally biased region" description="Low complexity" evidence="2">
    <location>
        <begin position="430"/>
        <end position="457"/>
    </location>
</feature>
<protein>
    <recommendedName>
        <fullName evidence="3">C2H2-type domain-containing protein</fullName>
    </recommendedName>
</protein>
<feature type="compositionally biased region" description="Basic residues" evidence="2">
    <location>
        <begin position="842"/>
        <end position="851"/>
    </location>
</feature>
<name>A0A6G1JLQ7_9PLEO</name>
<evidence type="ECO:0000256" key="2">
    <source>
        <dbReference type="SAM" id="MobiDB-lite"/>
    </source>
</evidence>
<feature type="region of interest" description="Disordered" evidence="2">
    <location>
        <begin position="571"/>
        <end position="591"/>
    </location>
</feature>
<feature type="compositionally biased region" description="Polar residues" evidence="2">
    <location>
        <begin position="151"/>
        <end position="165"/>
    </location>
</feature>
<dbReference type="EMBL" id="MU005570">
    <property type="protein sequence ID" value="KAF2691083.1"/>
    <property type="molecule type" value="Genomic_DNA"/>
</dbReference>
<accession>A0A6G1JLQ7</accession>
<feature type="compositionally biased region" description="Gly residues" evidence="2">
    <location>
        <begin position="61"/>
        <end position="71"/>
    </location>
</feature>
<evidence type="ECO:0000256" key="1">
    <source>
        <dbReference type="PROSITE-ProRule" id="PRU00042"/>
    </source>
</evidence>
<dbReference type="GO" id="GO:0008270">
    <property type="term" value="F:zinc ion binding"/>
    <property type="evidence" value="ECO:0007669"/>
    <property type="project" value="UniProtKB-KW"/>
</dbReference>
<feature type="compositionally biased region" description="Low complexity" evidence="2">
    <location>
        <begin position="123"/>
        <end position="146"/>
    </location>
</feature>
<feature type="compositionally biased region" description="Acidic residues" evidence="2">
    <location>
        <begin position="1168"/>
        <end position="1181"/>
    </location>
</feature>
<feature type="compositionally biased region" description="Polar residues" evidence="2">
    <location>
        <begin position="32"/>
        <end position="49"/>
    </location>
</feature>
<feature type="compositionally biased region" description="Low complexity" evidence="2">
    <location>
        <begin position="1"/>
        <end position="31"/>
    </location>
</feature>
<feature type="compositionally biased region" description="Polar residues" evidence="2">
    <location>
        <begin position="94"/>
        <end position="122"/>
    </location>
</feature>
<dbReference type="PROSITE" id="PS50157">
    <property type="entry name" value="ZINC_FINGER_C2H2_2"/>
    <property type="match status" value="1"/>
</dbReference>
<keyword evidence="1" id="KW-0479">Metal-binding</keyword>